<protein>
    <recommendedName>
        <fullName evidence="9">JmjC domain-containing protein</fullName>
    </recommendedName>
</protein>
<comment type="subcellular location">
    <subcellularLocation>
        <location evidence="2">Nucleus</location>
    </subcellularLocation>
</comment>
<feature type="compositionally biased region" description="Acidic residues" evidence="7">
    <location>
        <begin position="590"/>
        <end position="629"/>
    </location>
</feature>
<keyword evidence="4" id="KW-0560">Oxidoreductase</keyword>
<dbReference type="AlphaFoldDB" id="A0A5A8CHQ1"/>
<evidence type="ECO:0000256" key="3">
    <source>
        <dbReference type="ARBA" id="ARBA00022723"/>
    </source>
</evidence>
<feature type="domain" description="JmjC" evidence="9">
    <location>
        <begin position="246"/>
        <end position="400"/>
    </location>
</feature>
<evidence type="ECO:0000256" key="1">
    <source>
        <dbReference type="ARBA" id="ARBA00001954"/>
    </source>
</evidence>
<feature type="compositionally biased region" description="Acidic residues" evidence="7">
    <location>
        <begin position="656"/>
        <end position="682"/>
    </location>
</feature>
<dbReference type="GO" id="GO:0046872">
    <property type="term" value="F:metal ion binding"/>
    <property type="evidence" value="ECO:0007669"/>
    <property type="project" value="UniProtKB-KW"/>
</dbReference>
<dbReference type="Proteomes" id="UP000323011">
    <property type="component" value="Unassembled WGS sequence"/>
</dbReference>
<comment type="cofactor">
    <cofactor evidence="1">
        <name>Fe(2+)</name>
        <dbReference type="ChEBI" id="CHEBI:29033"/>
    </cofactor>
</comment>
<feature type="chain" id="PRO_5022796024" description="JmjC domain-containing protein" evidence="8">
    <location>
        <begin position="28"/>
        <end position="1168"/>
    </location>
</feature>
<evidence type="ECO:0000313" key="10">
    <source>
        <dbReference type="EMBL" id="KAA0152573.1"/>
    </source>
</evidence>
<dbReference type="Pfam" id="PF13621">
    <property type="entry name" value="Cupin_8"/>
    <property type="match status" value="2"/>
</dbReference>
<dbReference type="PANTHER" id="PTHR12461">
    <property type="entry name" value="HYPOXIA-INDUCIBLE FACTOR 1 ALPHA INHIBITOR-RELATED"/>
    <property type="match status" value="1"/>
</dbReference>
<sequence>MPQRSCLAACFPVLVAAFACAAAAARAGVRFGEHRASSGGVAEYAGWQSITPEEFYRNHAQPGVPAIFRGAALDWEPRTLWTDDFLESRFGDLVVLTEDKLDDRSEGPQSMSIREFVRQYRADGQDRAPILPVRDGTDHSWVESLPRSASPVSAEAGSPAAGIGRGGLSAGAQPRPRPWSRFLVSQTPDPMLAGIPLFPLLRCSAYTGSRSAPWATASNHRRDDTRAGAPPTGSSGDPPAAHTTAGSNGTSAGDGTLPRQPAGRSLLVESNLWLSSGNTASTWHEDADATLNCLLQGHKHWFMVDPRNRADVGMKDRGLSSAFSDVDVDDVLSSAGPPAALPNPAAEYESFVAHGGDCVYLPARRPHHVRSYPGRNLALTTLFEAPAAWPEGRDDDCAFDGPAAAAAALAARNVSLADVGLRWGFSGQSPEDVSMGLEDVSVVAEQFAGAAATEGRPDRLSLGELCGAVRGHVEQHLPETGGTGLDEAGLRRECGAVMQALAEAAGIGSGATGSEVASWLGRPGELAGGGAGIPVSALRAVGRCDCRQAGRVVRLIEACLLSKCVEGAVGEEEDEEEDDGAAQGRQGRQDDDDVAAPWEEEEEDNDEEDGGGEEEWGLLDALEDADDEGSATPPQGAALNGREQPARAGEGGDDRDRDDEDDHDDDEDDHDDDEDDHDEDAEWALHGDEEPSAGVDGAPPRAARFNADHSPQDPRHLAPGEAAPPGHMEPLGAHRPSDGPIATEEDGASVAPRDLWHKYVKPRVPVILRGVAAGWPALSRWRDDAALARAYGWLEVRLEEKWEREDDAGLVRGERGFARDTVESFLSRYNRSGTNAYVVSQIPDAMRADLPVPSFLACAPLADRLMELNLWISSGDTRSIVHRDPHNFANCLLAGAKNWTFIEPAFQSDVPMEPEAEHEAGGASQIDVRAVDLLRFPRFRRVRYRRVLQLPGDCIVSPGAYLHQVDSLPGRNMAVAFLFGRLEGLGTAGALDAAFEDEGGVARPPSAEQLEALALLSRHIDAWQDNFTAVQLASASDRLGWEAARAAVPGAGMGPPPMDDVVAGRVTAAAGGLLTAINTVGRLAAAAAAMPVNARRAIGASFNVDPSNTPFAEYASVSLSGVKALLRRWARRAETGERGREFDHARESSVTRKYLEGLPGTGPGADVL</sequence>
<dbReference type="GO" id="GO:0005634">
    <property type="term" value="C:nucleus"/>
    <property type="evidence" value="ECO:0007669"/>
    <property type="project" value="UniProtKB-SubCell"/>
</dbReference>
<dbReference type="GO" id="GO:0016491">
    <property type="term" value="F:oxidoreductase activity"/>
    <property type="evidence" value="ECO:0007669"/>
    <property type="project" value="UniProtKB-KW"/>
</dbReference>
<dbReference type="Gene3D" id="2.60.120.650">
    <property type="entry name" value="Cupin"/>
    <property type="match status" value="3"/>
</dbReference>
<evidence type="ECO:0000256" key="6">
    <source>
        <dbReference type="ARBA" id="ARBA00023242"/>
    </source>
</evidence>
<comment type="caution">
    <text evidence="10">The sequence shown here is derived from an EMBL/GenBank/DDBJ whole genome shotgun (WGS) entry which is preliminary data.</text>
</comment>
<dbReference type="PROSITE" id="PS51257">
    <property type="entry name" value="PROKAR_LIPOPROTEIN"/>
    <property type="match status" value="1"/>
</dbReference>
<evidence type="ECO:0000256" key="7">
    <source>
        <dbReference type="SAM" id="MobiDB-lite"/>
    </source>
</evidence>
<gene>
    <name evidence="10" type="ORF">FNF29_03800</name>
</gene>
<dbReference type="EMBL" id="VLTN01000020">
    <property type="protein sequence ID" value="KAA0152573.1"/>
    <property type="molecule type" value="Genomic_DNA"/>
</dbReference>
<feature type="compositionally biased region" description="Acidic residues" evidence="7">
    <location>
        <begin position="569"/>
        <end position="580"/>
    </location>
</feature>
<organism evidence="10 11">
    <name type="scientific">Cafeteria roenbergensis</name>
    <name type="common">Marine flagellate</name>
    <dbReference type="NCBI Taxonomy" id="33653"/>
    <lineage>
        <taxon>Eukaryota</taxon>
        <taxon>Sar</taxon>
        <taxon>Stramenopiles</taxon>
        <taxon>Bigyra</taxon>
        <taxon>Opalozoa</taxon>
        <taxon>Bicosoecida</taxon>
        <taxon>Cafeteriaceae</taxon>
        <taxon>Cafeteria</taxon>
    </lineage>
</organism>
<dbReference type="PANTHER" id="PTHR12461:SF106">
    <property type="entry name" value="BIFUNCTIONAL PEPTIDASE AND ARGINYL-HYDROXYLASE JMJD5"/>
    <property type="match status" value="1"/>
</dbReference>
<evidence type="ECO:0000256" key="2">
    <source>
        <dbReference type="ARBA" id="ARBA00004123"/>
    </source>
</evidence>
<keyword evidence="11" id="KW-1185">Reference proteome</keyword>
<feature type="region of interest" description="Disordered" evidence="7">
    <location>
        <begin position="212"/>
        <end position="262"/>
    </location>
</feature>
<keyword evidence="5" id="KW-0408">Iron</keyword>
<dbReference type="SUPFAM" id="SSF51197">
    <property type="entry name" value="Clavaminate synthase-like"/>
    <property type="match status" value="2"/>
</dbReference>
<keyword evidence="8" id="KW-0732">Signal</keyword>
<evidence type="ECO:0000256" key="4">
    <source>
        <dbReference type="ARBA" id="ARBA00023002"/>
    </source>
</evidence>
<evidence type="ECO:0000256" key="8">
    <source>
        <dbReference type="SAM" id="SignalP"/>
    </source>
</evidence>
<proteinExistence type="predicted"/>
<name>A0A5A8CHQ1_CAFRO</name>
<feature type="signal peptide" evidence="8">
    <location>
        <begin position="1"/>
        <end position="27"/>
    </location>
</feature>
<feature type="region of interest" description="Disordered" evidence="7">
    <location>
        <begin position="568"/>
        <end position="747"/>
    </location>
</feature>
<dbReference type="InterPro" id="IPR041667">
    <property type="entry name" value="Cupin_8"/>
</dbReference>
<keyword evidence="3" id="KW-0479">Metal-binding</keyword>
<evidence type="ECO:0000256" key="5">
    <source>
        <dbReference type="ARBA" id="ARBA00023004"/>
    </source>
</evidence>
<keyword evidence="6" id="KW-0539">Nucleus</keyword>
<feature type="region of interest" description="Disordered" evidence="7">
    <location>
        <begin position="128"/>
        <end position="182"/>
    </location>
</feature>
<accession>A0A5A8CHQ1</accession>
<feature type="compositionally biased region" description="Basic and acidic residues" evidence="7">
    <location>
        <begin position="706"/>
        <end position="718"/>
    </location>
</feature>
<dbReference type="PROSITE" id="PS51184">
    <property type="entry name" value="JMJC"/>
    <property type="match status" value="2"/>
</dbReference>
<reference evidence="10" key="1">
    <citation type="submission" date="2019-07" db="EMBL/GenBank/DDBJ databases">
        <title>Genomes of Cafeteria roenbergensis.</title>
        <authorList>
            <person name="Fischer M.G."/>
            <person name="Hackl T."/>
            <person name="Roman M."/>
        </authorList>
    </citation>
    <scope>NUCLEOTIDE SEQUENCE [LARGE SCALE GENOMIC DNA]</scope>
    <source>
        <strain evidence="10">BVI</strain>
    </source>
</reference>
<evidence type="ECO:0000259" key="9">
    <source>
        <dbReference type="PROSITE" id="PS51184"/>
    </source>
</evidence>
<evidence type="ECO:0000313" key="11">
    <source>
        <dbReference type="Proteomes" id="UP000323011"/>
    </source>
</evidence>
<feature type="compositionally biased region" description="Polar residues" evidence="7">
    <location>
        <begin position="244"/>
        <end position="253"/>
    </location>
</feature>
<dbReference type="InterPro" id="IPR003347">
    <property type="entry name" value="JmjC_dom"/>
</dbReference>
<feature type="domain" description="JmjC" evidence="9">
    <location>
        <begin position="828"/>
        <end position="996"/>
    </location>
</feature>
<dbReference type="FunFam" id="2.60.120.650:FF:000025">
    <property type="entry name" value="Lysine-specific demethylase 8"/>
    <property type="match status" value="1"/>
</dbReference>